<sequence>MVIIILLRILLLIAFAFLIYTAYKFFIDPKRKLDAAQERKEFYFYDDPENTKKNFLITYRGMLFEGEKYLGATEDSFEVLTINVSAQRPELLKGLERNDIYFLEEEILIRYPFSKIEWKYPLNRLNVLRLKDEDEHE</sequence>
<gene>
    <name evidence="2" type="ORF">ACFQMN_09435</name>
</gene>
<feature type="transmembrane region" description="Helical" evidence="1">
    <location>
        <begin position="6"/>
        <end position="23"/>
    </location>
</feature>
<comment type="caution">
    <text evidence="2">The sequence shown here is derived from an EMBL/GenBank/DDBJ whole genome shotgun (WGS) entry which is preliminary data.</text>
</comment>
<dbReference type="Proteomes" id="UP001596494">
    <property type="component" value="Unassembled WGS sequence"/>
</dbReference>
<keyword evidence="3" id="KW-1185">Reference proteome</keyword>
<evidence type="ECO:0000313" key="2">
    <source>
        <dbReference type="EMBL" id="MFC7321101.1"/>
    </source>
</evidence>
<evidence type="ECO:0000313" key="3">
    <source>
        <dbReference type="Proteomes" id="UP001596494"/>
    </source>
</evidence>
<reference evidence="3" key="1">
    <citation type="journal article" date="2019" name="Int. J. Syst. Evol. Microbiol.">
        <title>The Global Catalogue of Microorganisms (GCM) 10K type strain sequencing project: providing services to taxonomists for standard genome sequencing and annotation.</title>
        <authorList>
            <consortium name="The Broad Institute Genomics Platform"/>
            <consortium name="The Broad Institute Genome Sequencing Center for Infectious Disease"/>
            <person name="Wu L."/>
            <person name="Ma J."/>
        </authorList>
    </citation>
    <scope>NUCLEOTIDE SEQUENCE [LARGE SCALE GENOMIC DNA]</scope>
    <source>
        <strain evidence="3">CCUG 73951</strain>
    </source>
</reference>
<evidence type="ECO:0000256" key="1">
    <source>
        <dbReference type="SAM" id="Phobius"/>
    </source>
</evidence>
<dbReference type="EMBL" id="JBHTBY010000006">
    <property type="protein sequence ID" value="MFC7321101.1"/>
    <property type="molecule type" value="Genomic_DNA"/>
</dbReference>
<proteinExistence type="predicted"/>
<name>A0ABW2K2W4_9BACI</name>
<protein>
    <submittedName>
        <fullName evidence="2">Sigma-w pathway protein ysdB</fullName>
    </submittedName>
</protein>
<keyword evidence="1" id="KW-0472">Membrane</keyword>
<keyword evidence="1" id="KW-0812">Transmembrane</keyword>
<organism evidence="2 3">
    <name type="scientific">Halobacillus campisalis</name>
    <dbReference type="NCBI Taxonomy" id="435909"/>
    <lineage>
        <taxon>Bacteria</taxon>
        <taxon>Bacillati</taxon>
        <taxon>Bacillota</taxon>
        <taxon>Bacilli</taxon>
        <taxon>Bacillales</taxon>
        <taxon>Bacillaceae</taxon>
        <taxon>Halobacillus</taxon>
    </lineage>
</organism>
<keyword evidence="1" id="KW-1133">Transmembrane helix</keyword>
<accession>A0ABW2K2W4</accession>
<dbReference type="RefSeq" id="WP_352232201.1">
    <property type="nucleotide sequence ID" value="NZ_JAPVRC010000001.1"/>
</dbReference>